<name>A0A0P7AXD2_9FLAO</name>
<evidence type="ECO:0000313" key="1">
    <source>
        <dbReference type="EMBL" id="KPM32824.1"/>
    </source>
</evidence>
<dbReference type="Proteomes" id="UP000050280">
    <property type="component" value="Unassembled WGS sequence"/>
</dbReference>
<protein>
    <submittedName>
        <fullName evidence="1">Uncharacterized protein</fullName>
    </submittedName>
</protein>
<sequence>MVGPRIKKDIKNSFTYCSTTLLSDFMTGFYQKNTTFAQI</sequence>
<dbReference type="STRING" id="1300341.I595_1252"/>
<dbReference type="EMBL" id="LDJX01000002">
    <property type="protein sequence ID" value="KPM32824.1"/>
    <property type="molecule type" value="Genomic_DNA"/>
</dbReference>
<accession>A0A0P7AXD2</accession>
<reference evidence="1 2" key="1">
    <citation type="submission" date="2015-09" db="EMBL/GenBank/DDBJ databases">
        <title>Genome sequence of the marine flavobacterium Croceitalea dokdonensis DOKDO 023 that contains proton- and sodium-pumping rhodopsins.</title>
        <authorList>
            <person name="Kwon S.-K."/>
            <person name="Lee H.K."/>
            <person name="Kwak M.-J."/>
            <person name="Kim J.F."/>
        </authorList>
    </citation>
    <scope>NUCLEOTIDE SEQUENCE [LARGE SCALE GENOMIC DNA]</scope>
    <source>
        <strain evidence="1 2">DOKDO 023</strain>
    </source>
</reference>
<evidence type="ECO:0000313" key="2">
    <source>
        <dbReference type="Proteomes" id="UP000050280"/>
    </source>
</evidence>
<organism evidence="1 2">
    <name type="scientific">Croceitalea dokdonensis DOKDO 023</name>
    <dbReference type="NCBI Taxonomy" id="1300341"/>
    <lineage>
        <taxon>Bacteria</taxon>
        <taxon>Pseudomonadati</taxon>
        <taxon>Bacteroidota</taxon>
        <taxon>Flavobacteriia</taxon>
        <taxon>Flavobacteriales</taxon>
        <taxon>Flavobacteriaceae</taxon>
        <taxon>Croceitalea</taxon>
    </lineage>
</organism>
<gene>
    <name evidence="1" type="ORF">I595_1252</name>
</gene>
<comment type="caution">
    <text evidence="1">The sequence shown here is derived from an EMBL/GenBank/DDBJ whole genome shotgun (WGS) entry which is preliminary data.</text>
</comment>
<keyword evidence="2" id="KW-1185">Reference proteome</keyword>
<dbReference type="AlphaFoldDB" id="A0A0P7AXD2"/>
<proteinExistence type="predicted"/>